<evidence type="ECO:0000313" key="3">
    <source>
        <dbReference type="Proteomes" id="UP000001340"/>
    </source>
</evidence>
<protein>
    <submittedName>
        <fullName evidence="2">Phage protein F-like protein</fullName>
    </submittedName>
</protein>
<sequence>MYPIALEQQYSKLFLTDFDRYAKALLSTVRNSDELSYAPNLNKFKNSYTEDPKLVKKIEYQFELIKTWAIDKTNVEIAKIIERRLGETVATKLTFGLSPSAKRQTKQDATDPVFPTILIPEATSEQIRSLVNDYVSTNMRLSQVAKDEFFEKVQTQIYQGIRKGSSYSTITEEILNANGGIARSKAEFWARDQVGKFFGTATRLQQTGSGIQKYIWCCTHLNTRDQHLKLDNTLQSWDKRPKILYGSKTTECHPGEDNNCRCFARPAIGDEPGVKEWRDEWVAQSLDLTLNDHNTIIDVNDSLSKAQIVEALRSINSVLDIQPKSTKFRFYGIEKKHPEFQRASGFYDSGTGDIYLKPGIDNAQTQIIHEVFHKLDAELLSKAGLRGHQTAEAAELMQAIRITTTFRELAKSKPLNPTELRDWAELSKESEWIARIFEQLVAFKTKDAKLLKQISTRLSRFEALLGYRIYLDQKELDTVLPLMQDYLTRTGLMR</sequence>
<reference evidence="2 3" key="1">
    <citation type="submission" date="2012-10" db="EMBL/GenBank/DDBJ databases">
        <authorList>
            <person name="Harkins D.M."/>
            <person name="Durkin A.S."/>
            <person name="Brinkac L.M."/>
            <person name="Haft D.H."/>
            <person name="Selengut J.D."/>
            <person name="Sanka R."/>
            <person name="DePew J."/>
            <person name="Purushe J."/>
            <person name="Chanthongthip A."/>
            <person name="Lattana O."/>
            <person name="Phetsouvanh R."/>
            <person name="Newton P.N."/>
            <person name="Vinetz J.M."/>
            <person name="Sutton G.G."/>
            <person name="Nierman W.C."/>
            <person name="Fouts D.E."/>
        </authorList>
    </citation>
    <scope>NUCLEOTIDE SEQUENCE [LARGE SCALE GENOMIC DNA]</scope>
    <source>
        <strain evidence="2 3">UI 12758</strain>
    </source>
</reference>
<dbReference type="RefSeq" id="WP_002123962.1">
    <property type="nucleotide sequence ID" value="NZ_AHNR02000045.1"/>
</dbReference>
<feature type="domain" description="Phage head morphogenesis" evidence="1">
    <location>
        <begin position="152"/>
        <end position="263"/>
    </location>
</feature>
<accession>A0A0E2DFR9</accession>
<dbReference type="Pfam" id="PF04233">
    <property type="entry name" value="Phage_Mu_F"/>
    <property type="match status" value="1"/>
</dbReference>
<dbReference type="Proteomes" id="UP000001340">
    <property type="component" value="Unassembled WGS sequence"/>
</dbReference>
<evidence type="ECO:0000259" key="1">
    <source>
        <dbReference type="Pfam" id="PF04233"/>
    </source>
</evidence>
<dbReference type="InterPro" id="IPR006528">
    <property type="entry name" value="Phage_head_morphogenesis_dom"/>
</dbReference>
<name>A0A0E2DFR9_LEPIR</name>
<dbReference type="EMBL" id="AHNR02000045">
    <property type="protein sequence ID" value="EKR54476.1"/>
    <property type="molecule type" value="Genomic_DNA"/>
</dbReference>
<organism evidence="2 3">
    <name type="scientific">Leptospira interrogans str. UI 12758</name>
    <dbReference type="NCBI Taxonomy" id="1049938"/>
    <lineage>
        <taxon>Bacteria</taxon>
        <taxon>Pseudomonadati</taxon>
        <taxon>Spirochaetota</taxon>
        <taxon>Spirochaetia</taxon>
        <taxon>Leptospirales</taxon>
        <taxon>Leptospiraceae</taxon>
        <taxon>Leptospira</taxon>
    </lineage>
</organism>
<proteinExistence type="predicted"/>
<comment type="caution">
    <text evidence="2">The sequence shown here is derived from an EMBL/GenBank/DDBJ whole genome shotgun (WGS) entry which is preliminary data.</text>
</comment>
<evidence type="ECO:0000313" key="2">
    <source>
        <dbReference type="EMBL" id="EKR54476.1"/>
    </source>
</evidence>
<dbReference type="AlphaFoldDB" id="A0A0E2DFR9"/>
<gene>
    <name evidence="2" type="ORF">LEP1GSC105_2912</name>
</gene>